<dbReference type="InterPro" id="IPR053265">
    <property type="entry name" value="Serpin"/>
</dbReference>
<feature type="chain" id="PRO_5013098841" evidence="4">
    <location>
        <begin position="18"/>
        <end position="155"/>
    </location>
</feature>
<dbReference type="InterPro" id="IPR002350">
    <property type="entry name" value="Kazal_dom"/>
</dbReference>
<dbReference type="PROSITE" id="PS00282">
    <property type="entry name" value="KAZAL_1"/>
    <property type="match status" value="2"/>
</dbReference>
<dbReference type="Pfam" id="PF00050">
    <property type="entry name" value="Kazal_1"/>
    <property type="match status" value="2"/>
</dbReference>
<dbReference type="OMA" id="CIFNCER"/>
<dbReference type="GO" id="GO:0004867">
    <property type="term" value="F:serine-type endopeptidase inhibitor activity"/>
    <property type="evidence" value="ECO:0007669"/>
    <property type="project" value="UniProtKB-KW"/>
</dbReference>
<dbReference type="CDD" id="cd00104">
    <property type="entry name" value="KAZAL_FS"/>
    <property type="match status" value="1"/>
</dbReference>
<name>A0A226E5Q5_FOLCA</name>
<dbReference type="InterPro" id="IPR036058">
    <property type="entry name" value="Kazal_dom_sf"/>
</dbReference>
<reference evidence="6 7" key="1">
    <citation type="submission" date="2015-12" db="EMBL/GenBank/DDBJ databases">
        <title>The genome of Folsomia candida.</title>
        <authorList>
            <person name="Faddeeva A."/>
            <person name="Derks M.F."/>
            <person name="Anvar Y."/>
            <person name="Smit S."/>
            <person name="Van Straalen N."/>
            <person name="Roelofs D."/>
        </authorList>
    </citation>
    <scope>NUCLEOTIDE SEQUENCE [LARGE SCALE GENOMIC DNA]</scope>
    <source>
        <strain evidence="6 7">VU population</strain>
        <tissue evidence="6">Whole body</tissue>
    </source>
</reference>
<keyword evidence="7" id="KW-1185">Reference proteome</keyword>
<comment type="caution">
    <text evidence="6">The sequence shown here is derived from an EMBL/GenBank/DDBJ whole genome shotgun (WGS) entry which is preliminary data.</text>
</comment>
<evidence type="ECO:0000259" key="5">
    <source>
        <dbReference type="PROSITE" id="PS51465"/>
    </source>
</evidence>
<dbReference type="Gene3D" id="3.30.60.30">
    <property type="match status" value="2"/>
</dbReference>
<dbReference type="FunFam" id="3.30.60.30:FF:000067">
    <property type="entry name" value="Thrombin inhibitor rhodniin"/>
    <property type="match status" value="1"/>
</dbReference>
<evidence type="ECO:0000256" key="4">
    <source>
        <dbReference type="SAM" id="SignalP"/>
    </source>
</evidence>
<dbReference type="SMART" id="SM00280">
    <property type="entry name" value="KAZAL"/>
    <property type="match status" value="2"/>
</dbReference>
<proteinExistence type="predicted"/>
<dbReference type="AlphaFoldDB" id="A0A226E5Q5"/>
<keyword evidence="1" id="KW-0646">Protease inhibitor</keyword>
<evidence type="ECO:0000256" key="2">
    <source>
        <dbReference type="ARBA" id="ARBA00022900"/>
    </source>
</evidence>
<keyword evidence="3" id="KW-1015">Disulfide bond</keyword>
<feature type="signal peptide" evidence="4">
    <location>
        <begin position="1"/>
        <end position="17"/>
    </location>
</feature>
<accession>A0A226E5Q5</accession>
<protein>
    <submittedName>
        <fullName evidence="6">Serine protease inhibitor dipetalogastin</fullName>
    </submittedName>
</protein>
<evidence type="ECO:0000313" key="7">
    <source>
        <dbReference type="Proteomes" id="UP000198287"/>
    </source>
</evidence>
<feature type="domain" description="Kazal-like" evidence="5">
    <location>
        <begin position="23"/>
        <end position="72"/>
    </location>
</feature>
<keyword evidence="2" id="KW-0722">Serine protease inhibitor</keyword>
<dbReference type="PANTHER" id="PTHR21131:SF0">
    <property type="entry name" value="GEO10195P1-RELATED"/>
    <property type="match status" value="1"/>
</dbReference>
<dbReference type="OrthoDB" id="126772at2759"/>
<gene>
    <name evidence="6" type="ORF">Fcan01_12876</name>
</gene>
<evidence type="ECO:0000256" key="1">
    <source>
        <dbReference type="ARBA" id="ARBA00022690"/>
    </source>
</evidence>
<dbReference type="PANTHER" id="PTHR21131">
    <property type="entry name" value="SERINE-TYPE ENDOPEPTIDASE INHIBITOR"/>
    <property type="match status" value="1"/>
</dbReference>
<dbReference type="EMBL" id="LNIX01000007">
    <property type="protein sequence ID" value="OXA51876.1"/>
    <property type="molecule type" value="Genomic_DNA"/>
</dbReference>
<evidence type="ECO:0000313" key="6">
    <source>
        <dbReference type="EMBL" id="OXA51876.1"/>
    </source>
</evidence>
<evidence type="ECO:0000256" key="3">
    <source>
        <dbReference type="ARBA" id="ARBA00023157"/>
    </source>
</evidence>
<dbReference type="Proteomes" id="UP000198287">
    <property type="component" value="Unassembled WGS sequence"/>
</dbReference>
<organism evidence="6 7">
    <name type="scientific">Folsomia candida</name>
    <name type="common">Springtail</name>
    <dbReference type="NCBI Taxonomy" id="158441"/>
    <lineage>
        <taxon>Eukaryota</taxon>
        <taxon>Metazoa</taxon>
        <taxon>Ecdysozoa</taxon>
        <taxon>Arthropoda</taxon>
        <taxon>Hexapoda</taxon>
        <taxon>Collembola</taxon>
        <taxon>Entomobryomorpha</taxon>
        <taxon>Isotomoidea</taxon>
        <taxon>Isotomidae</taxon>
        <taxon>Proisotominae</taxon>
        <taxon>Folsomia</taxon>
    </lineage>
</organism>
<sequence>MKLLICLILSLTPAALGSKLKKNDDSNSCICPMTYHPVCGSDAVTYSNECFFQCAQSEHPELTIFSQGECPVSIDDPTFFGDEVQSSLQDESPRCVCSMDYKPVCGTDMKTYGNICIFNCERQQNPGKHCNILFYFTYLWEWQHMANVLNQSWLM</sequence>
<dbReference type="PROSITE" id="PS51465">
    <property type="entry name" value="KAZAL_2"/>
    <property type="match status" value="2"/>
</dbReference>
<feature type="domain" description="Kazal-like" evidence="5">
    <location>
        <begin position="89"/>
        <end position="132"/>
    </location>
</feature>
<keyword evidence="4" id="KW-0732">Signal</keyword>
<dbReference type="GO" id="GO:0005615">
    <property type="term" value="C:extracellular space"/>
    <property type="evidence" value="ECO:0007669"/>
    <property type="project" value="TreeGrafter"/>
</dbReference>
<dbReference type="SUPFAM" id="SSF100895">
    <property type="entry name" value="Kazal-type serine protease inhibitors"/>
    <property type="match status" value="2"/>
</dbReference>